<comment type="caution">
    <text evidence="1">The sequence shown here is derived from an EMBL/GenBank/DDBJ whole genome shotgun (WGS) entry which is preliminary data.</text>
</comment>
<accession>A0AAP0BCI6</accession>
<reference evidence="1 2" key="1">
    <citation type="journal article" date="2022" name="Nat. Plants">
        <title>Genomes of leafy and leafless Platanthera orchids illuminate the evolution of mycoheterotrophy.</title>
        <authorList>
            <person name="Li M.H."/>
            <person name="Liu K.W."/>
            <person name="Li Z."/>
            <person name="Lu H.C."/>
            <person name="Ye Q.L."/>
            <person name="Zhang D."/>
            <person name="Wang J.Y."/>
            <person name="Li Y.F."/>
            <person name="Zhong Z.M."/>
            <person name="Liu X."/>
            <person name="Yu X."/>
            <person name="Liu D.K."/>
            <person name="Tu X.D."/>
            <person name="Liu B."/>
            <person name="Hao Y."/>
            <person name="Liao X.Y."/>
            <person name="Jiang Y.T."/>
            <person name="Sun W.H."/>
            <person name="Chen J."/>
            <person name="Chen Y.Q."/>
            <person name="Ai Y."/>
            <person name="Zhai J.W."/>
            <person name="Wu S.S."/>
            <person name="Zhou Z."/>
            <person name="Hsiao Y.Y."/>
            <person name="Wu W.L."/>
            <person name="Chen Y.Y."/>
            <person name="Lin Y.F."/>
            <person name="Hsu J.L."/>
            <person name="Li C.Y."/>
            <person name="Wang Z.W."/>
            <person name="Zhao X."/>
            <person name="Zhong W.Y."/>
            <person name="Ma X.K."/>
            <person name="Ma L."/>
            <person name="Huang J."/>
            <person name="Chen G.Z."/>
            <person name="Huang M.Z."/>
            <person name="Huang L."/>
            <person name="Peng D.H."/>
            <person name="Luo Y.B."/>
            <person name="Zou S.Q."/>
            <person name="Chen S.P."/>
            <person name="Lan S."/>
            <person name="Tsai W.C."/>
            <person name="Van de Peer Y."/>
            <person name="Liu Z.J."/>
        </authorList>
    </citation>
    <scope>NUCLEOTIDE SEQUENCE [LARGE SCALE GENOMIC DNA]</scope>
    <source>
        <strain evidence="1">Lor287</strain>
    </source>
</reference>
<evidence type="ECO:0000313" key="1">
    <source>
        <dbReference type="EMBL" id="KAK8935337.1"/>
    </source>
</evidence>
<keyword evidence="2" id="KW-1185">Reference proteome</keyword>
<dbReference type="EMBL" id="JBBWWQ010000011">
    <property type="protein sequence ID" value="KAK8935337.1"/>
    <property type="molecule type" value="Genomic_DNA"/>
</dbReference>
<organism evidence="1 2">
    <name type="scientific">Platanthera zijinensis</name>
    <dbReference type="NCBI Taxonomy" id="2320716"/>
    <lineage>
        <taxon>Eukaryota</taxon>
        <taxon>Viridiplantae</taxon>
        <taxon>Streptophyta</taxon>
        <taxon>Embryophyta</taxon>
        <taxon>Tracheophyta</taxon>
        <taxon>Spermatophyta</taxon>
        <taxon>Magnoliopsida</taxon>
        <taxon>Liliopsida</taxon>
        <taxon>Asparagales</taxon>
        <taxon>Orchidaceae</taxon>
        <taxon>Orchidoideae</taxon>
        <taxon>Orchideae</taxon>
        <taxon>Orchidinae</taxon>
        <taxon>Platanthera</taxon>
    </lineage>
</organism>
<evidence type="ECO:0000313" key="2">
    <source>
        <dbReference type="Proteomes" id="UP001418222"/>
    </source>
</evidence>
<protein>
    <submittedName>
        <fullName evidence="1">Ribonuclease H protein</fullName>
    </submittedName>
</protein>
<sequence>MLYLMLQCQHPNKINSLLSSFFWSGDHLKHSIHYAKWSEICSPKEQGGLGFKNLQLWWRVLMSKVAARVVRKDGSFLVHTLSSKYSGINKFIASRSHSKNWKSICPGREIVEKHIFWMVTNGASISVLDDCWIGTLPLYKWPTFINISALPDLVGGLLDSSSNWAANQLAGFSNFLINIGFDRMRPVRGSAVRWRILIFFGGLPFYHKKLSCFIKIKHCYL</sequence>
<name>A0AAP0BCI6_9ASPA</name>
<dbReference type="Proteomes" id="UP001418222">
    <property type="component" value="Unassembled WGS sequence"/>
</dbReference>
<gene>
    <name evidence="1" type="ORF">KSP39_PZI014003</name>
</gene>
<proteinExistence type="predicted"/>
<dbReference type="AlphaFoldDB" id="A0AAP0BCI6"/>